<evidence type="ECO:0000313" key="7">
    <source>
        <dbReference type="EMBL" id="ORJ60084.1"/>
    </source>
</evidence>
<feature type="DNA-binding region" description="H-T-H motif" evidence="5">
    <location>
        <begin position="41"/>
        <end position="60"/>
    </location>
</feature>
<evidence type="ECO:0000313" key="8">
    <source>
        <dbReference type="Proteomes" id="UP000193040"/>
    </source>
</evidence>
<sequence length="214" mass="23160">MPATARRRPGRPPAAKADETRKRILRASRLVFSERGYEGATFQAIAVRADLTRPAINHYFSSKRVLYREVLSQTADQLFAAGIAQADRETTLLARLTGFISGAVAVNSEQPAASAFLISSVLESQRHPELSQAENDAIRICREFLTRVVNDAIEQGEFATAVDAHALIETLLVVLCGAGFYAGYVQSYQEMQAVTGMLGQLLEGALFKGRGAGG</sequence>
<evidence type="ECO:0000256" key="3">
    <source>
        <dbReference type="ARBA" id="ARBA00023125"/>
    </source>
</evidence>
<keyword evidence="2" id="KW-0805">Transcription regulation</keyword>
<keyword evidence="1" id="KW-0678">Repressor</keyword>
<comment type="caution">
    <text evidence="7">The sequence shown here is derived from an EMBL/GenBank/DDBJ whole genome shotgun (WGS) entry which is preliminary data.</text>
</comment>
<name>A0A1X0Y4V8_MYCSI</name>
<accession>A0A1X0Y4V8</accession>
<dbReference type="InterPro" id="IPR039538">
    <property type="entry name" value="BetI_C"/>
</dbReference>
<protein>
    <submittedName>
        <fullName evidence="7">TetR family transcriptional regulator</fullName>
    </submittedName>
</protein>
<dbReference type="EMBL" id="MZZM01000018">
    <property type="protein sequence ID" value="ORJ60084.1"/>
    <property type="molecule type" value="Genomic_DNA"/>
</dbReference>
<proteinExistence type="predicted"/>
<dbReference type="SUPFAM" id="SSF46689">
    <property type="entry name" value="Homeodomain-like"/>
    <property type="match status" value="1"/>
</dbReference>
<dbReference type="InterPro" id="IPR009057">
    <property type="entry name" value="Homeodomain-like_sf"/>
</dbReference>
<feature type="domain" description="HTH tetR-type" evidence="6">
    <location>
        <begin position="18"/>
        <end position="78"/>
    </location>
</feature>
<dbReference type="InterPro" id="IPR036271">
    <property type="entry name" value="Tet_transcr_reg_TetR-rel_C_sf"/>
</dbReference>
<keyword evidence="3 5" id="KW-0238">DNA-binding</keyword>
<keyword evidence="8" id="KW-1185">Reference proteome</keyword>
<evidence type="ECO:0000256" key="4">
    <source>
        <dbReference type="ARBA" id="ARBA00023163"/>
    </source>
</evidence>
<dbReference type="PANTHER" id="PTHR30055">
    <property type="entry name" value="HTH-TYPE TRANSCRIPTIONAL REGULATOR RUTR"/>
    <property type="match status" value="1"/>
</dbReference>
<organism evidence="7 8">
    <name type="scientific">Mycobacterium simiae</name>
    <name type="common">Mycobacterium habana</name>
    <dbReference type="NCBI Taxonomy" id="1784"/>
    <lineage>
        <taxon>Bacteria</taxon>
        <taxon>Bacillati</taxon>
        <taxon>Actinomycetota</taxon>
        <taxon>Actinomycetes</taxon>
        <taxon>Mycobacteriales</taxon>
        <taxon>Mycobacteriaceae</taxon>
        <taxon>Mycobacterium</taxon>
        <taxon>Mycobacterium simiae complex</taxon>
    </lineage>
</organism>
<dbReference type="PRINTS" id="PR00455">
    <property type="entry name" value="HTHTETR"/>
</dbReference>
<dbReference type="Proteomes" id="UP000193040">
    <property type="component" value="Unassembled WGS sequence"/>
</dbReference>
<dbReference type="STRING" id="1784.VC42_15970"/>
<dbReference type="GO" id="GO:0003700">
    <property type="term" value="F:DNA-binding transcription factor activity"/>
    <property type="evidence" value="ECO:0007669"/>
    <property type="project" value="TreeGrafter"/>
</dbReference>
<dbReference type="AlphaFoldDB" id="A0A1X0Y4V8"/>
<dbReference type="PANTHER" id="PTHR30055:SF226">
    <property type="entry name" value="HTH-TYPE TRANSCRIPTIONAL REGULATOR PKSA"/>
    <property type="match status" value="1"/>
</dbReference>
<dbReference type="Pfam" id="PF13977">
    <property type="entry name" value="TetR_C_6"/>
    <property type="match status" value="1"/>
</dbReference>
<gene>
    <name evidence="7" type="ORF">B5M45_14420</name>
</gene>
<evidence type="ECO:0000256" key="1">
    <source>
        <dbReference type="ARBA" id="ARBA00022491"/>
    </source>
</evidence>
<evidence type="ECO:0000256" key="2">
    <source>
        <dbReference type="ARBA" id="ARBA00023015"/>
    </source>
</evidence>
<dbReference type="InterPro" id="IPR050109">
    <property type="entry name" value="HTH-type_TetR-like_transc_reg"/>
</dbReference>
<keyword evidence="4" id="KW-0804">Transcription</keyword>
<evidence type="ECO:0000259" key="6">
    <source>
        <dbReference type="PROSITE" id="PS50977"/>
    </source>
</evidence>
<dbReference type="RefSeq" id="WP_082811442.1">
    <property type="nucleotide sequence ID" value="NZ_JASWDE010000004.1"/>
</dbReference>
<dbReference type="InterPro" id="IPR001647">
    <property type="entry name" value="HTH_TetR"/>
</dbReference>
<evidence type="ECO:0000256" key="5">
    <source>
        <dbReference type="PROSITE-ProRule" id="PRU00335"/>
    </source>
</evidence>
<reference evidence="7 8" key="1">
    <citation type="submission" date="2017-03" db="EMBL/GenBank/DDBJ databases">
        <title>Genomic insights into Mycobacterium simiae human colonization.</title>
        <authorList>
            <person name="Steffani J.L."/>
            <person name="Brunck M.E."/>
            <person name="Cruz E."/>
            <person name="Montiel R."/>
            <person name="Barona F."/>
        </authorList>
    </citation>
    <scope>NUCLEOTIDE SEQUENCE [LARGE SCALE GENOMIC DNA]</scope>
    <source>
        <strain evidence="7 8">MsiGto</strain>
    </source>
</reference>
<dbReference type="Pfam" id="PF00440">
    <property type="entry name" value="TetR_N"/>
    <property type="match status" value="1"/>
</dbReference>
<dbReference type="PROSITE" id="PS50977">
    <property type="entry name" value="HTH_TETR_2"/>
    <property type="match status" value="1"/>
</dbReference>
<dbReference type="Gene3D" id="1.10.357.10">
    <property type="entry name" value="Tetracycline Repressor, domain 2"/>
    <property type="match status" value="1"/>
</dbReference>
<dbReference type="GO" id="GO:0000976">
    <property type="term" value="F:transcription cis-regulatory region binding"/>
    <property type="evidence" value="ECO:0007669"/>
    <property type="project" value="TreeGrafter"/>
</dbReference>
<dbReference type="SUPFAM" id="SSF48498">
    <property type="entry name" value="Tetracyclin repressor-like, C-terminal domain"/>
    <property type="match status" value="1"/>
</dbReference>